<dbReference type="Proteomes" id="UP001057402">
    <property type="component" value="Chromosome 1"/>
</dbReference>
<evidence type="ECO:0000313" key="1">
    <source>
        <dbReference type="EMBL" id="KAI4387856.1"/>
    </source>
</evidence>
<proteinExistence type="predicted"/>
<gene>
    <name evidence="1" type="ORF">MLD38_000248</name>
</gene>
<accession>A0ACB9S8V2</accession>
<protein>
    <submittedName>
        <fullName evidence="1">Uncharacterized protein</fullName>
    </submittedName>
</protein>
<comment type="caution">
    <text evidence="1">The sequence shown here is derived from an EMBL/GenBank/DDBJ whole genome shotgun (WGS) entry which is preliminary data.</text>
</comment>
<evidence type="ECO:0000313" key="2">
    <source>
        <dbReference type="Proteomes" id="UP001057402"/>
    </source>
</evidence>
<name>A0ACB9S8V2_9MYRT</name>
<keyword evidence="2" id="KW-1185">Reference proteome</keyword>
<organism evidence="1 2">
    <name type="scientific">Melastoma candidum</name>
    <dbReference type="NCBI Taxonomy" id="119954"/>
    <lineage>
        <taxon>Eukaryota</taxon>
        <taxon>Viridiplantae</taxon>
        <taxon>Streptophyta</taxon>
        <taxon>Embryophyta</taxon>
        <taxon>Tracheophyta</taxon>
        <taxon>Spermatophyta</taxon>
        <taxon>Magnoliopsida</taxon>
        <taxon>eudicotyledons</taxon>
        <taxon>Gunneridae</taxon>
        <taxon>Pentapetalae</taxon>
        <taxon>rosids</taxon>
        <taxon>malvids</taxon>
        <taxon>Myrtales</taxon>
        <taxon>Melastomataceae</taxon>
        <taxon>Melastomatoideae</taxon>
        <taxon>Melastomateae</taxon>
        <taxon>Melastoma</taxon>
    </lineage>
</organism>
<sequence>MPWICLGQSRETVADKKLVADHHRASTSISGPCEDVVNRLLGATKVFTLLERENRMAMERTITREENKTLGVSMIALISSERHISWLSDNNVGKKEVGHAITSSCYEDALLAK</sequence>
<dbReference type="EMBL" id="CM042880">
    <property type="protein sequence ID" value="KAI4387856.1"/>
    <property type="molecule type" value="Genomic_DNA"/>
</dbReference>
<reference evidence="2" key="1">
    <citation type="journal article" date="2023" name="Front. Plant Sci.">
        <title>Chromosomal-level genome assembly of Melastoma candidum provides insights into trichome evolution.</title>
        <authorList>
            <person name="Zhong Y."/>
            <person name="Wu W."/>
            <person name="Sun C."/>
            <person name="Zou P."/>
            <person name="Liu Y."/>
            <person name="Dai S."/>
            <person name="Zhou R."/>
        </authorList>
    </citation>
    <scope>NUCLEOTIDE SEQUENCE [LARGE SCALE GENOMIC DNA]</scope>
</reference>